<sequence>MILNIIINKNLSDPKSSRNSQLSFKLRIVRHIIETSSRVLAVGIVAEFSKELLSLVCYSCLEREACVQAKVAWLKFQILSSSKKLENIKYFSYEKQHLKFTVNSEGIAKISLTFGTIKLISLNTHFIHQIE</sequence>
<dbReference type="AlphaFoldDB" id="A0A3M7S2W4"/>
<evidence type="ECO:0000313" key="1">
    <source>
        <dbReference type="EMBL" id="RNA30112.1"/>
    </source>
</evidence>
<organism evidence="1 2">
    <name type="scientific">Brachionus plicatilis</name>
    <name type="common">Marine rotifer</name>
    <name type="synonym">Brachionus muelleri</name>
    <dbReference type="NCBI Taxonomy" id="10195"/>
    <lineage>
        <taxon>Eukaryota</taxon>
        <taxon>Metazoa</taxon>
        <taxon>Spiralia</taxon>
        <taxon>Gnathifera</taxon>
        <taxon>Rotifera</taxon>
        <taxon>Eurotatoria</taxon>
        <taxon>Monogononta</taxon>
        <taxon>Pseudotrocha</taxon>
        <taxon>Ploima</taxon>
        <taxon>Brachionidae</taxon>
        <taxon>Brachionus</taxon>
    </lineage>
</organism>
<reference evidence="1 2" key="1">
    <citation type="journal article" date="2018" name="Sci. Rep.">
        <title>Genomic signatures of local adaptation to the degree of environmental predictability in rotifers.</title>
        <authorList>
            <person name="Franch-Gras L."/>
            <person name="Hahn C."/>
            <person name="Garcia-Roger E.M."/>
            <person name="Carmona M.J."/>
            <person name="Serra M."/>
            <person name="Gomez A."/>
        </authorList>
    </citation>
    <scope>NUCLEOTIDE SEQUENCE [LARGE SCALE GENOMIC DNA]</scope>
    <source>
        <strain evidence="1">HYR1</strain>
    </source>
</reference>
<protein>
    <submittedName>
        <fullName evidence="1">Uncharacterized protein</fullName>
    </submittedName>
</protein>
<proteinExistence type="predicted"/>
<gene>
    <name evidence="1" type="ORF">BpHYR1_005460</name>
</gene>
<accession>A0A3M7S2W4</accession>
<keyword evidence="2" id="KW-1185">Reference proteome</keyword>
<name>A0A3M7S2W4_BRAPC</name>
<dbReference type="Proteomes" id="UP000276133">
    <property type="component" value="Unassembled WGS sequence"/>
</dbReference>
<evidence type="ECO:0000313" key="2">
    <source>
        <dbReference type="Proteomes" id="UP000276133"/>
    </source>
</evidence>
<comment type="caution">
    <text evidence="1">The sequence shown here is derived from an EMBL/GenBank/DDBJ whole genome shotgun (WGS) entry which is preliminary data.</text>
</comment>
<dbReference type="EMBL" id="REGN01002122">
    <property type="protein sequence ID" value="RNA30112.1"/>
    <property type="molecule type" value="Genomic_DNA"/>
</dbReference>